<name>A0AA85JYS1_TRIRE</name>
<dbReference type="Proteomes" id="UP000050795">
    <property type="component" value="Unassembled WGS sequence"/>
</dbReference>
<reference evidence="3" key="2">
    <citation type="submission" date="2023-11" db="UniProtKB">
        <authorList>
            <consortium name="WormBaseParasite"/>
        </authorList>
    </citation>
    <scope>IDENTIFICATION</scope>
</reference>
<organism evidence="2 3">
    <name type="scientific">Trichobilharzia regenti</name>
    <name type="common">Nasal bird schistosome</name>
    <dbReference type="NCBI Taxonomy" id="157069"/>
    <lineage>
        <taxon>Eukaryota</taxon>
        <taxon>Metazoa</taxon>
        <taxon>Spiralia</taxon>
        <taxon>Lophotrochozoa</taxon>
        <taxon>Platyhelminthes</taxon>
        <taxon>Trematoda</taxon>
        <taxon>Digenea</taxon>
        <taxon>Strigeidida</taxon>
        <taxon>Schistosomatoidea</taxon>
        <taxon>Schistosomatidae</taxon>
        <taxon>Trichobilharzia</taxon>
    </lineage>
</organism>
<feature type="signal peptide" evidence="1">
    <location>
        <begin position="1"/>
        <end position="24"/>
    </location>
</feature>
<feature type="chain" id="PRO_5041741858" description="UPAR/Ly6 domain-containing protein" evidence="1">
    <location>
        <begin position="25"/>
        <end position="122"/>
    </location>
</feature>
<dbReference type="WBParaSite" id="TREG1_44810.1">
    <property type="protein sequence ID" value="TREG1_44810.1"/>
    <property type="gene ID" value="TREG1_44810"/>
</dbReference>
<keyword evidence="2" id="KW-1185">Reference proteome</keyword>
<proteinExistence type="predicted"/>
<evidence type="ECO:0000313" key="3">
    <source>
        <dbReference type="WBParaSite" id="TREG1_44810.1"/>
    </source>
</evidence>
<keyword evidence="1" id="KW-0732">Signal</keyword>
<accession>A0AA85JYS1</accession>
<protein>
    <recommendedName>
        <fullName evidence="4">UPAR/Ly6 domain-containing protein</fullName>
    </recommendedName>
</protein>
<reference evidence="2" key="1">
    <citation type="submission" date="2022-06" db="EMBL/GenBank/DDBJ databases">
        <authorList>
            <person name="Berger JAMES D."/>
            <person name="Berger JAMES D."/>
        </authorList>
    </citation>
    <scope>NUCLEOTIDE SEQUENCE [LARGE SCALE GENOMIC DNA]</scope>
</reference>
<dbReference type="InterPro" id="IPR045860">
    <property type="entry name" value="Snake_toxin-like_sf"/>
</dbReference>
<evidence type="ECO:0000313" key="2">
    <source>
        <dbReference type="Proteomes" id="UP000050795"/>
    </source>
</evidence>
<dbReference type="AlphaFoldDB" id="A0AA85JYS1"/>
<evidence type="ECO:0008006" key="4">
    <source>
        <dbReference type="Google" id="ProtNLM"/>
    </source>
</evidence>
<dbReference type="SUPFAM" id="SSF57302">
    <property type="entry name" value="Snake toxin-like"/>
    <property type="match status" value="1"/>
</dbReference>
<evidence type="ECO:0000256" key="1">
    <source>
        <dbReference type="SAM" id="SignalP"/>
    </source>
</evidence>
<sequence length="122" mass="14070">MEMIVSRMLMTMILPSVIVDSIAASKHSFDCYQCMNCKKVDKHTYKQHKCGACLKYVFDGPEKRIDRLCTESCTKVPPRSDAKIYCCKSKLCNSTSRINFSRTFIYSILFIVINAKLFGRFQ</sequence>